<evidence type="ECO:0000313" key="8">
    <source>
        <dbReference type="RefSeq" id="XP_071903507.1"/>
    </source>
</evidence>
<evidence type="ECO:0000256" key="1">
    <source>
        <dbReference type="ARBA" id="ARBA00023015"/>
    </source>
</evidence>
<protein>
    <submittedName>
        <fullName evidence="8">Protein NLP1</fullName>
    </submittedName>
</protein>
<dbReference type="InterPro" id="IPR055081">
    <property type="entry name" value="NLP1-9_GAF"/>
</dbReference>
<evidence type="ECO:0000313" key="7">
    <source>
        <dbReference type="Proteomes" id="UP001652660"/>
    </source>
</evidence>
<proteinExistence type="predicted"/>
<evidence type="ECO:0000256" key="3">
    <source>
        <dbReference type="ARBA" id="ARBA00023163"/>
    </source>
</evidence>
<feature type="region of interest" description="Disordered" evidence="5">
    <location>
        <begin position="649"/>
        <end position="669"/>
    </location>
</feature>
<dbReference type="Pfam" id="PF02042">
    <property type="entry name" value="RWP-RK"/>
    <property type="match status" value="1"/>
</dbReference>
<dbReference type="InterPro" id="IPR003035">
    <property type="entry name" value="RWP-RK_dom"/>
</dbReference>
<feature type="domain" description="RWP-RK" evidence="6">
    <location>
        <begin position="592"/>
        <end position="678"/>
    </location>
</feature>
<dbReference type="InterPro" id="IPR045012">
    <property type="entry name" value="NLP"/>
</dbReference>
<evidence type="ECO:0000256" key="5">
    <source>
        <dbReference type="SAM" id="MobiDB-lite"/>
    </source>
</evidence>
<accession>A0ABM4U898</accession>
<keyword evidence="4" id="KW-0539">Nucleus</keyword>
<sequence>MAEVRTRCPNDVEDIDGTFSKSEFLDYIGTKLHTSVSTSRKSFRVFWDEEDDESNSYQTLFSQVGPPLLPPPIVKDKIKIALQHVDLLYNRAMLAQFWVPVMIGGRRFLKSSDQPFGLTCLRKGLCSYRKLCLNYYYCTDNTCSSDGGADYVDVDVDWNGGGGVRESVLLTGPPSRVFLRGLPEYSPSVEFYADSEYPLRDEAMGRKISDYMAVPVFDPNSRECIGVIELVSTADSVREMDKPAYIFGLISTALQGVELRTSNFTSDFDLESDLAKSSTDISHALRDIRKALGDACQTHNLPFAQTWMPQLGKCHSYTDNALSTTSNEYYLSHARFSLFRDTCESFPLLRGRGVVWKSYSTGYPCFCRDVTKLSIADYSFAHVGKKVLLDSSLAICLKSDHTGNDVYVLELFLPFKTADPRKLLESVLLTMKKHLNSFRLASGHTLEDEMFVEVLKVLKEDKFDLFRLFHTDGGSDELLDRGSSIHQQLFPDDQNWLLSSINTANTLIADEQRLEDLVSYPRLLEASDSKLSLVTGDDLAAWKEDSCDTQSVKEGNSNINSSASTFSFPAQDNLESLVAEDAGFNAPLSRDVDFSVNKESISSASDLDKLDRETIEKHSHLTLKDAAKSLRVSPSTLKRKCRKFGIPRWPRKRNQDTCSPTSTESNKDREIPNAEYGQEVSHPNVSSQEEICQFKTTNTTIFSSKISLLSICCKGKQTLVDSHFRRGSRKIGRRRPVQGRAWLKLEHDAPTTLRILTELLVNRSSWITLVLNFTRP</sequence>
<organism evidence="7 8">
    <name type="scientific">Coffea arabica</name>
    <name type="common">Arabian coffee</name>
    <dbReference type="NCBI Taxonomy" id="13443"/>
    <lineage>
        <taxon>Eukaryota</taxon>
        <taxon>Viridiplantae</taxon>
        <taxon>Streptophyta</taxon>
        <taxon>Embryophyta</taxon>
        <taxon>Tracheophyta</taxon>
        <taxon>Spermatophyta</taxon>
        <taxon>Magnoliopsida</taxon>
        <taxon>eudicotyledons</taxon>
        <taxon>Gunneridae</taxon>
        <taxon>Pentapetalae</taxon>
        <taxon>asterids</taxon>
        <taxon>lamiids</taxon>
        <taxon>Gentianales</taxon>
        <taxon>Rubiaceae</taxon>
        <taxon>Ixoroideae</taxon>
        <taxon>Gardenieae complex</taxon>
        <taxon>Bertiereae - Coffeeae clade</taxon>
        <taxon>Coffeeae</taxon>
        <taxon>Coffea</taxon>
    </lineage>
</organism>
<keyword evidence="7" id="KW-1185">Reference proteome</keyword>
<keyword evidence="3" id="KW-0804">Transcription</keyword>
<keyword evidence="1" id="KW-0805">Transcription regulation</keyword>
<dbReference type="Proteomes" id="UP001652660">
    <property type="component" value="Chromosome 4e"/>
</dbReference>
<name>A0ABM4U898_COFAR</name>
<reference evidence="8" key="1">
    <citation type="submission" date="2025-08" db="UniProtKB">
        <authorList>
            <consortium name="RefSeq"/>
        </authorList>
    </citation>
    <scope>IDENTIFICATION</scope>
    <source>
        <tissue evidence="8">Leaves</tissue>
    </source>
</reference>
<dbReference type="Pfam" id="PF22922">
    <property type="entry name" value="GAF_NLP"/>
    <property type="match status" value="1"/>
</dbReference>
<dbReference type="PANTHER" id="PTHR32002:SF62">
    <property type="entry name" value="PROTEIN NLP6-LIKE ISOFORM X1"/>
    <property type="match status" value="1"/>
</dbReference>
<dbReference type="PANTHER" id="PTHR32002">
    <property type="entry name" value="PROTEIN NLP8"/>
    <property type="match status" value="1"/>
</dbReference>
<dbReference type="PROSITE" id="PS51519">
    <property type="entry name" value="RWP_RK"/>
    <property type="match status" value="1"/>
</dbReference>
<gene>
    <name evidence="8" type="primary">LOC113741747</name>
</gene>
<dbReference type="GeneID" id="113741747"/>
<keyword evidence="2" id="KW-0238">DNA-binding</keyword>
<evidence type="ECO:0000259" key="6">
    <source>
        <dbReference type="PROSITE" id="PS51519"/>
    </source>
</evidence>
<dbReference type="RefSeq" id="XP_071903507.1">
    <property type="nucleotide sequence ID" value="XM_072047406.1"/>
</dbReference>
<evidence type="ECO:0000256" key="4">
    <source>
        <dbReference type="ARBA" id="ARBA00023242"/>
    </source>
</evidence>
<evidence type="ECO:0000256" key="2">
    <source>
        <dbReference type="ARBA" id="ARBA00023125"/>
    </source>
</evidence>